<dbReference type="InterPro" id="IPR001789">
    <property type="entry name" value="Sig_transdc_resp-reg_receiver"/>
</dbReference>
<sequence>MGTPGTPIRVLAVDDHSLMRAGIAAVISRAPDMVIVGEAADGAEACEQFRILRPDVTLMDLQMPRMNGIEAIQIIRQQFPDALIIVLTTYKTDAQAMRALRAGAQGFLLKNMLRKDLVDLVRNVVDGRRVINPEVAAEIADHSTEDPLTEREIEVLALVAEGNSNREVGVLLSIGDETVKGHMRNISAKLGARDRTHAVAIAIRRGIIEP</sequence>
<feature type="modified residue" description="4-aspartylphosphate" evidence="3">
    <location>
        <position position="60"/>
    </location>
</feature>
<keyword evidence="1 3" id="KW-0597">Phosphoprotein</keyword>
<dbReference type="KEGG" id="lpy:FIV34_11805"/>
<dbReference type="GO" id="GO:0006355">
    <property type="term" value="P:regulation of DNA-templated transcription"/>
    <property type="evidence" value="ECO:0007669"/>
    <property type="project" value="InterPro"/>
</dbReference>
<accession>A0A4Y5Z4I9</accession>
<dbReference type="CDD" id="cd06170">
    <property type="entry name" value="LuxR_C_like"/>
    <property type="match status" value="1"/>
</dbReference>
<dbReference type="PRINTS" id="PR00038">
    <property type="entry name" value="HTHLUXR"/>
</dbReference>
<dbReference type="Gene3D" id="3.40.50.2300">
    <property type="match status" value="1"/>
</dbReference>
<evidence type="ECO:0000313" key="6">
    <source>
        <dbReference type="EMBL" id="QDE39846.1"/>
    </source>
</evidence>
<dbReference type="SMART" id="SM00421">
    <property type="entry name" value="HTH_LUXR"/>
    <property type="match status" value="1"/>
</dbReference>
<dbReference type="SUPFAM" id="SSF46894">
    <property type="entry name" value="C-terminal effector domain of the bipartite response regulators"/>
    <property type="match status" value="1"/>
</dbReference>
<reference evidence="6 7" key="1">
    <citation type="submission" date="2019-06" db="EMBL/GenBank/DDBJ databases">
        <title>A complete genome sequence for Luteibacter pinisoli MAH-14.</title>
        <authorList>
            <person name="Baltrus D.A."/>
        </authorList>
    </citation>
    <scope>NUCLEOTIDE SEQUENCE [LARGE SCALE GENOMIC DNA]</scope>
    <source>
        <strain evidence="6 7">MAH-14</strain>
    </source>
</reference>
<dbReference type="PROSITE" id="PS50110">
    <property type="entry name" value="RESPONSE_REGULATORY"/>
    <property type="match status" value="1"/>
</dbReference>
<evidence type="ECO:0000259" key="5">
    <source>
        <dbReference type="PROSITE" id="PS50110"/>
    </source>
</evidence>
<dbReference type="PANTHER" id="PTHR43214">
    <property type="entry name" value="TWO-COMPONENT RESPONSE REGULATOR"/>
    <property type="match status" value="1"/>
</dbReference>
<feature type="domain" description="Response regulatory" evidence="5">
    <location>
        <begin position="9"/>
        <end position="125"/>
    </location>
</feature>
<dbReference type="RefSeq" id="WP_139982977.1">
    <property type="nucleotide sequence ID" value="NZ_CP041046.1"/>
</dbReference>
<dbReference type="PROSITE" id="PS50043">
    <property type="entry name" value="HTH_LUXR_2"/>
    <property type="match status" value="1"/>
</dbReference>
<dbReference type="PANTHER" id="PTHR43214:SF43">
    <property type="entry name" value="TWO-COMPONENT RESPONSE REGULATOR"/>
    <property type="match status" value="1"/>
</dbReference>
<dbReference type="OrthoDB" id="9796655at2"/>
<dbReference type="GO" id="GO:0003677">
    <property type="term" value="F:DNA binding"/>
    <property type="evidence" value="ECO:0007669"/>
    <property type="project" value="UniProtKB-KW"/>
</dbReference>
<dbReference type="InterPro" id="IPR039420">
    <property type="entry name" value="WalR-like"/>
</dbReference>
<dbReference type="GO" id="GO:0000160">
    <property type="term" value="P:phosphorelay signal transduction system"/>
    <property type="evidence" value="ECO:0007669"/>
    <property type="project" value="InterPro"/>
</dbReference>
<keyword evidence="7" id="KW-1185">Reference proteome</keyword>
<dbReference type="SUPFAM" id="SSF52172">
    <property type="entry name" value="CheY-like"/>
    <property type="match status" value="1"/>
</dbReference>
<dbReference type="InterPro" id="IPR000792">
    <property type="entry name" value="Tscrpt_reg_LuxR_C"/>
</dbReference>
<feature type="domain" description="HTH luxR-type" evidence="4">
    <location>
        <begin position="141"/>
        <end position="206"/>
    </location>
</feature>
<dbReference type="Pfam" id="PF00196">
    <property type="entry name" value="GerE"/>
    <property type="match status" value="1"/>
</dbReference>
<dbReference type="CDD" id="cd17535">
    <property type="entry name" value="REC_NarL-like"/>
    <property type="match status" value="1"/>
</dbReference>
<dbReference type="SMART" id="SM00448">
    <property type="entry name" value="REC"/>
    <property type="match status" value="1"/>
</dbReference>
<keyword evidence="2" id="KW-0238">DNA-binding</keyword>
<protein>
    <submittedName>
        <fullName evidence="6">Response regulator transcription factor</fullName>
    </submittedName>
</protein>
<dbReference type="InterPro" id="IPR016032">
    <property type="entry name" value="Sig_transdc_resp-reg_C-effctor"/>
</dbReference>
<dbReference type="Pfam" id="PF00072">
    <property type="entry name" value="Response_reg"/>
    <property type="match status" value="1"/>
</dbReference>
<gene>
    <name evidence="6" type="ORF">FIV34_11805</name>
</gene>
<dbReference type="AlphaFoldDB" id="A0A4Y5Z4I9"/>
<dbReference type="InterPro" id="IPR058245">
    <property type="entry name" value="NreC/VraR/RcsB-like_REC"/>
</dbReference>
<evidence type="ECO:0000313" key="7">
    <source>
        <dbReference type="Proteomes" id="UP000316093"/>
    </source>
</evidence>
<dbReference type="InterPro" id="IPR011006">
    <property type="entry name" value="CheY-like_superfamily"/>
</dbReference>
<organism evidence="6 7">
    <name type="scientific">Luteibacter pinisoli</name>
    <dbReference type="NCBI Taxonomy" id="2589080"/>
    <lineage>
        <taxon>Bacteria</taxon>
        <taxon>Pseudomonadati</taxon>
        <taxon>Pseudomonadota</taxon>
        <taxon>Gammaproteobacteria</taxon>
        <taxon>Lysobacterales</taxon>
        <taxon>Rhodanobacteraceae</taxon>
        <taxon>Luteibacter</taxon>
    </lineage>
</organism>
<name>A0A4Y5Z4I9_9GAMM</name>
<proteinExistence type="predicted"/>
<dbReference type="EMBL" id="CP041046">
    <property type="protein sequence ID" value="QDE39846.1"/>
    <property type="molecule type" value="Genomic_DNA"/>
</dbReference>
<dbReference type="Proteomes" id="UP000316093">
    <property type="component" value="Chromosome"/>
</dbReference>
<dbReference type="PROSITE" id="PS00622">
    <property type="entry name" value="HTH_LUXR_1"/>
    <property type="match status" value="1"/>
</dbReference>
<evidence type="ECO:0000259" key="4">
    <source>
        <dbReference type="PROSITE" id="PS50043"/>
    </source>
</evidence>
<evidence type="ECO:0000256" key="3">
    <source>
        <dbReference type="PROSITE-ProRule" id="PRU00169"/>
    </source>
</evidence>
<evidence type="ECO:0000256" key="2">
    <source>
        <dbReference type="ARBA" id="ARBA00023125"/>
    </source>
</evidence>
<evidence type="ECO:0000256" key="1">
    <source>
        <dbReference type="ARBA" id="ARBA00022553"/>
    </source>
</evidence>